<dbReference type="Proteomes" id="UP000468687">
    <property type="component" value="Unassembled WGS sequence"/>
</dbReference>
<dbReference type="EMBL" id="JAAGXA010000001">
    <property type="protein sequence ID" value="NEN77194.1"/>
    <property type="molecule type" value="Genomic_DNA"/>
</dbReference>
<dbReference type="InterPro" id="IPR005302">
    <property type="entry name" value="MoCF_Sase_C"/>
</dbReference>
<evidence type="ECO:0000313" key="3">
    <source>
        <dbReference type="Proteomes" id="UP000468687"/>
    </source>
</evidence>
<gene>
    <name evidence="2" type="ORF">G3T38_02765</name>
</gene>
<keyword evidence="3" id="KW-1185">Reference proteome</keyword>
<sequence>MHVHRLGVTLLKGGTHPSVPSLRFDADGPVGDRVLCALDVEHRAVLRTVAHPRLLAVRAQLLDREAGLAGGWVIGTPGGAASGPVEPDGTALDVDYWGRRVTVRPLVASEHAALLSTHLGRDVTLAVAPRGGIVYGAPVSLVTRATVRAVAHAASLAEPEETTAARLRATLVVDDGGTTPFAEESWAGRELEVGEARMQVRAPIVRCRVIDHHPVTGAGSPAGRGLLRAVARLRARPVAGVDAAMTQPGVVTVGDAVRLA</sequence>
<evidence type="ECO:0000259" key="1">
    <source>
        <dbReference type="PROSITE" id="PS51340"/>
    </source>
</evidence>
<feature type="domain" description="MOSC" evidence="1">
    <location>
        <begin position="107"/>
        <end position="260"/>
    </location>
</feature>
<protein>
    <submittedName>
        <fullName evidence="2">MOSC domain-containing protein</fullName>
    </submittedName>
</protein>
<evidence type="ECO:0000313" key="2">
    <source>
        <dbReference type="EMBL" id="NEN77194.1"/>
    </source>
</evidence>
<dbReference type="PROSITE" id="PS51340">
    <property type="entry name" value="MOSC"/>
    <property type="match status" value="1"/>
</dbReference>
<accession>A0A6P0HFU7</accession>
<dbReference type="GO" id="GO:0003824">
    <property type="term" value="F:catalytic activity"/>
    <property type="evidence" value="ECO:0007669"/>
    <property type="project" value="InterPro"/>
</dbReference>
<comment type="caution">
    <text evidence="2">The sequence shown here is derived from an EMBL/GenBank/DDBJ whole genome shotgun (WGS) entry which is preliminary data.</text>
</comment>
<proteinExistence type="predicted"/>
<dbReference type="SUPFAM" id="SSF50800">
    <property type="entry name" value="PK beta-barrel domain-like"/>
    <property type="match status" value="1"/>
</dbReference>
<dbReference type="InterPro" id="IPR011037">
    <property type="entry name" value="Pyrv_Knase-like_insert_dom_sf"/>
</dbReference>
<dbReference type="RefSeq" id="WP_163770512.1">
    <property type="nucleotide sequence ID" value="NZ_JAAGXA010000001.1"/>
</dbReference>
<dbReference type="AlphaFoldDB" id="A0A6P0HFU7"/>
<dbReference type="GO" id="GO:0030151">
    <property type="term" value="F:molybdenum ion binding"/>
    <property type="evidence" value="ECO:0007669"/>
    <property type="project" value="InterPro"/>
</dbReference>
<organism evidence="2 3">
    <name type="scientific">Nocardioides zeae</name>
    <dbReference type="NCBI Taxonomy" id="1457234"/>
    <lineage>
        <taxon>Bacteria</taxon>
        <taxon>Bacillati</taxon>
        <taxon>Actinomycetota</taxon>
        <taxon>Actinomycetes</taxon>
        <taxon>Propionibacteriales</taxon>
        <taxon>Nocardioidaceae</taxon>
        <taxon>Nocardioides</taxon>
    </lineage>
</organism>
<name>A0A6P0HFU7_9ACTN</name>
<reference evidence="2 3" key="1">
    <citation type="journal article" date="2014" name="Int. J. Syst. Evol. Microbiol.">
        <title>Nocardioides zeae sp. nov., isolated from the stem of Zea mays.</title>
        <authorList>
            <person name="Glaeser S.P."/>
            <person name="McInroy J.A."/>
            <person name="Busse H.J."/>
            <person name="Kampfer P."/>
        </authorList>
    </citation>
    <scope>NUCLEOTIDE SEQUENCE [LARGE SCALE GENOMIC DNA]</scope>
    <source>
        <strain evidence="2 3">JCM 30728</strain>
    </source>
</reference>
<dbReference type="Pfam" id="PF03473">
    <property type="entry name" value="MOSC"/>
    <property type="match status" value="1"/>
</dbReference>
<dbReference type="GO" id="GO:0030170">
    <property type="term" value="F:pyridoxal phosphate binding"/>
    <property type="evidence" value="ECO:0007669"/>
    <property type="project" value="InterPro"/>
</dbReference>